<feature type="transmembrane region" description="Helical" evidence="1">
    <location>
        <begin position="25"/>
        <end position="43"/>
    </location>
</feature>
<name>A0A7C9V022_9PROT</name>
<keyword evidence="1" id="KW-0472">Membrane</keyword>
<dbReference type="EMBL" id="JAAIYP010000038">
    <property type="protein sequence ID" value="NFV80891.1"/>
    <property type="molecule type" value="Genomic_DNA"/>
</dbReference>
<protein>
    <submittedName>
        <fullName evidence="2">Uncharacterized protein</fullName>
    </submittedName>
</protein>
<feature type="transmembrane region" description="Helical" evidence="1">
    <location>
        <begin position="49"/>
        <end position="65"/>
    </location>
</feature>
<comment type="caution">
    <text evidence="2">The sequence shown here is derived from an EMBL/GenBank/DDBJ whole genome shotgun (WGS) entry which is preliminary data.</text>
</comment>
<dbReference type="Proteomes" id="UP000480684">
    <property type="component" value="Unassembled WGS sequence"/>
</dbReference>
<reference evidence="2 3" key="1">
    <citation type="submission" date="2020-02" db="EMBL/GenBank/DDBJ databases">
        <authorList>
            <person name="Dziuba M."/>
            <person name="Kuznetsov B."/>
            <person name="Mardanov A."/>
            <person name="Ravin N."/>
            <person name="Grouzdev D."/>
        </authorList>
    </citation>
    <scope>NUCLEOTIDE SEQUENCE [LARGE SCALE GENOMIC DNA]</scope>
    <source>
        <strain evidence="2 3">SpK</strain>
    </source>
</reference>
<gene>
    <name evidence="2" type="ORF">G4223_12290</name>
</gene>
<sequence>MSDRRLYGQLPPDPVRRMRRRWTVVAKRAVWLVLALAFIAAGIAAVPSPVPIGFVLFAIGLYFAARGSKMARRGVTALRRAVPPMSRALNAVKHRLPLSVRRFIERSDPQ</sequence>
<dbReference type="AlphaFoldDB" id="A0A7C9V022"/>
<proteinExistence type="predicted"/>
<keyword evidence="3" id="KW-1185">Reference proteome</keyword>
<evidence type="ECO:0000256" key="1">
    <source>
        <dbReference type="SAM" id="Phobius"/>
    </source>
</evidence>
<organism evidence="2 3">
    <name type="scientific">Magnetospirillum aberrantis SpK</name>
    <dbReference type="NCBI Taxonomy" id="908842"/>
    <lineage>
        <taxon>Bacteria</taxon>
        <taxon>Pseudomonadati</taxon>
        <taxon>Pseudomonadota</taxon>
        <taxon>Alphaproteobacteria</taxon>
        <taxon>Rhodospirillales</taxon>
        <taxon>Rhodospirillaceae</taxon>
        <taxon>Magnetospirillum</taxon>
    </lineage>
</organism>
<evidence type="ECO:0000313" key="3">
    <source>
        <dbReference type="Proteomes" id="UP000480684"/>
    </source>
</evidence>
<keyword evidence="1" id="KW-1133">Transmembrane helix</keyword>
<dbReference type="RefSeq" id="WP_163679923.1">
    <property type="nucleotide sequence ID" value="NZ_JAAIYP010000038.1"/>
</dbReference>
<accession>A0A7C9V022</accession>
<keyword evidence="1" id="KW-0812">Transmembrane</keyword>
<evidence type="ECO:0000313" key="2">
    <source>
        <dbReference type="EMBL" id="NFV80891.1"/>
    </source>
</evidence>